<dbReference type="AlphaFoldDB" id="A0A3E4UP19"/>
<evidence type="ECO:0000313" key="2">
    <source>
        <dbReference type="Proteomes" id="UP000261223"/>
    </source>
</evidence>
<dbReference type="RefSeq" id="WP_117741772.1">
    <property type="nucleotide sequence ID" value="NZ_QSSV01000010.1"/>
</dbReference>
<proteinExistence type="predicted"/>
<protein>
    <submittedName>
        <fullName evidence="1">MarR family transcriptional regulator</fullName>
    </submittedName>
</protein>
<sequence>MKKNLWTEEMLRTLAELYPMETNAFTASVLQVGETAVKEKARELGLVKVVKSKWLNRAEHIRSHFEERSFTEIARELGITRHSVSRIAGKLGLKRSKPESYQVSSRVRMEMIRRERRRVIFGLDPVTRIKVISHRAKVRLRSRLKSKGYVISGHKNVMYFTDHTQRKEKLENKATKLGLTFQPFPDDEVILLPNAI</sequence>
<reference evidence="1 2" key="1">
    <citation type="submission" date="2018-08" db="EMBL/GenBank/DDBJ databases">
        <title>A genome reference for cultivated species of the human gut microbiota.</title>
        <authorList>
            <person name="Zou Y."/>
            <person name="Xue W."/>
            <person name="Luo G."/>
        </authorList>
    </citation>
    <scope>NUCLEOTIDE SEQUENCE [LARGE SCALE GENOMIC DNA]</scope>
    <source>
        <strain evidence="1 2">TF03-6</strain>
    </source>
</reference>
<dbReference type="Proteomes" id="UP000261223">
    <property type="component" value="Unassembled WGS sequence"/>
</dbReference>
<gene>
    <name evidence="1" type="ORF">DXC34_09295</name>
</gene>
<evidence type="ECO:0000313" key="1">
    <source>
        <dbReference type="EMBL" id="RGM13208.1"/>
    </source>
</evidence>
<accession>A0A3E4UP19</accession>
<organism evidence="1 2">
    <name type="scientific">Bacteroides stercoris</name>
    <dbReference type="NCBI Taxonomy" id="46506"/>
    <lineage>
        <taxon>Bacteria</taxon>
        <taxon>Pseudomonadati</taxon>
        <taxon>Bacteroidota</taxon>
        <taxon>Bacteroidia</taxon>
        <taxon>Bacteroidales</taxon>
        <taxon>Bacteroidaceae</taxon>
        <taxon>Bacteroides</taxon>
    </lineage>
</organism>
<name>A0A3E4UP19_BACSE</name>
<dbReference type="EMBL" id="QSSV01000010">
    <property type="protein sequence ID" value="RGM13208.1"/>
    <property type="molecule type" value="Genomic_DNA"/>
</dbReference>
<comment type="caution">
    <text evidence="1">The sequence shown here is derived from an EMBL/GenBank/DDBJ whole genome shotgun (WGS) entry which is preliminary data.</text>
</comment>